<evidence type="ECO:0000313" key="3">
    <source>
        <dbReference type="Proteomes" id="UP000580839"/>
    </source>
</evidence>
<sequence>MPSAFRWFVVSLLALAFVAPGRSSADELLPPKVLVRKFPAGQFCALPVSITFTAPSTPIVVKFTAAVWVQDDALGLTWTEQLIDNVSLATTSQVAANTSGPPEFSNSENCYVGDLSPTTYFHFNASGLSIDLLELFDSNPTARGWDLAAGGYYSTLHVGPRNVDSALEPDLNGGALGLGDGSGTPVPGATASASVTIPALTAGQSYDLGAWWYAEYVHFPHDVDYLTISISTLDGTPVARRSWGAVKHSYR</sequence>
<dbReference type="Proteomes" id="UP000580839">
    <property type="component" value="Unassembled WGS sequence"/>
</dbReference>
<feature type="non-terminal residue" evidence="2">
    <location>
        <position position="251"/>
    </location>
</feature>
<keyword evidence="1" id="KW-0732">Signal</keyword>
<evidence type="ECO:0000313" key="2">
    <source>
        <dbReference type="EMBL" id="NOT34398.1"/>
    </source>
</evidence>
<dbReference type="EMBL" id="JABFRW010000118">
    <property type="protein sequence ID" value="NOT34398.1"/>
    <property type="molecule type" value="Genomic_DNA"/>
</dbReference>
<gene>
    <name evidence="2" type="ORF">HOP12_09535</name>
</gene>
<feature type="chain" id="PRO_5032384408" evidence="1">
    <location>
        <begin position="26"/>
        <end position="251"/>
    </location>
</feature>
<comment type="caution">
    <text evidence="2">The sequence shown here is derived from an EMBL/GenBank/DDBJ whole genome shotgun (WGS) entry which is preliminary data.</text>
</comment>
<organism evidence="2 3">
    <name type="scientific">Eiseniibacteriota bacterium</name>
    <dbReference type="NCBI Taxonomy" id="2212470"/>
    <lineage>
        <taxon>Bacteria</taxon>
        <taxon>Candidatus Eiseniibacteriota</taxon>
    </lineage>
</organism>
<accession>A0A849SF81</accession>
<feature type="signal peptide" evidence="1">
    <location>
        <begin position="1"/>
        <end position="25"/>
    </location>
</feature>
<protein>
    <submittedName>
        <fullName evidence="2">Uncharacterized protein</fullName>
    </submittedName>
</protein>
<dbReference type="AlphaFoldDB" id="A0A849SF81"/>
<evidence type="ECO:0000256" key="1">
    <source>
        <dbReference type="SAM" id="SignalP"/>
    </source>
</evidence>
<reference evidence="2 3" key="1">
    <citation type="submission" date="2020-04" db="EMBL/GenBank/DDBJ databases">
        <title>Metagenomic profiling of ammonia- and methane-oxidizing microorganisms in a Dutch drinking water treatment plant.</title>
        <authorList>
            <person name="Poghosyan L."/>
            <person name="Leucker S."/>
        </authorList>
    </citation>
    <scope>NUCLEOTIDE SEQUENCE [LARGE SCALE GENOMIC DNA]</scope>
    <source>
        <strain evidence="2">S-RSF-IL-03</strain>
    </source>
</reference>
<proteinExistence type="predicted"/>
<name>A0A849SF81_UNCEI</name>